<dbReference type="Pfam" id="PF24864">
    <property type="entry name" value="DUF7730"/>
    <property type="match status" value="1"/>
</dbReference>
<dbReference type="InterPro" id="IPR056632">
    <property type="entry name" value="DUF7730"/>
</dbReference>
<comment type="caution">
    <text evidence="3">The sequence shown here is derived from an EMBL/GenBank/DDBJ whole genome shotgun (WGS) entry which is preliminary data.</text>
</comment>
<keyword evidence="4" id="KW-1185">Reference proteome</keyword>
<proteinExistence type="predicted"/>
<accession>A0AAV9GL98</accession>
<dbReference type="AlphaFoldDB" id="A0AAV9GL98"/>
<evidence type="ECO:0000313" key="4">
    <source>
        <dbReference type="Proteomes" id="UP001321760"/>
    </source>
</evidence>
<reference evidence="3" key="1">
    <citation type="journal article" date="2023" name="Mol. Phylogenet. Evol.">
        <title>Genome-scale phylogeny and comparative genomics of the fungal order Sordariales.</title>
        <authorList>
            <person name="Hensen N."/>
            <person name="Bonometti L."/>
            <person name="Westerberg I."/>
            <person name="Brannstrom I.O."/>
            <person name="Guillou S."/>
            <person name="Cros-Aarteil S."/>
            <person name="Calhoun S."/>
            <person name="Haridas S."/>
            <person name="Kuo A."/>
            <person name="Mondo S."/>
            <person name="Pangilinan J."/>
            <person name="Riley R."/>
            <person name="LaButti K."/>
            <person name="Andreopoulos B."/>
            <person name="Lipzen A."/>
            <person name="Chen C."/>
            <person name="Yan M."/>
            <person name="Daum C."/>
            <person name="Ng V."/>
            <person name="Clum A."/>
            <person name="Steindorff A."/>
            <person name="Ohm R.A."/>
            <person name="Martin F."/>
            <person name="Silar P."/>
            <person name="Natvig D.O."/>
            <person name="Lalanne C."/>
            <person name="Gautier V."/>
            <person name="Ament-Velasquez S.L."/>
            <person name="Kruys A."/>
            <person name="Hutchinson M.I."/>
            <person name="Powell A.J."/>
            <person name="Barry K."/>
            <person name="Miller A.N."/>
            <person name="Grigoriev I.V."/>
            <person name="Debuchy R."/>
            <person name="Gladieux P."/>
            <person name="Hiltunen Thoren M."/>
            <person name="Johannesson H."/>
        </authorList>
    </citation>
    <scope>NUCLEOTIDE SEQUENCE</scope>
    <source>
        <strain evidence="3">PSN243</strain>
    </source>
</reference>
<name>A0AAV9GL98_9PEZI</name>
<dbReference type="Proteomes" id="UP001321760">
    <property type="component" value="Unassembled WGS sequence"/>
</dbReference>
<reference evidence="3" key="2">
    <citation type="submission" date="2023-05" db="EMBL/GenBank/DDBJ databases">
        <authorList>
            <consortium name="Lawrence Berkeley National Laboratory"/>
            <person name="Steindorff A."/>
            <person name="Hensen N."/>
            <person name="Bonometti L."/>
            <person name="Westerberg I."/>
            <person name="Brannstrom I.O."/>
            <person name="Guillou S."/>
            <person name="Cros-Aarteil S."/>
            <person name="Calhoun S."/>
            <person name="Haridas S."/>
            <person name="Kuo A."/>
            <person name="Mondo S."/>
            <person name="Pangilinan J."/>
            <person name="Riley R."/>
            <person name="Labutti K."/>
            <person name="Andreopoulos B."/>
            <person name="Lipzen A."/>
            <person name="Chen C."/>
            <person name="Yanf M."/>
            <person name="Daum C."/>
            <person name="Ng V."/>
            <person name="Clum A."/>
            <person name="Ohm R."/>
            <person name="Martin F."/>
            <person name="Silar P."/>
            <person name="Natvig D."/>
            <person name="Lalanne C."/>
            <person name="Gautier V."/>
            <person name="Ament-Velasquez S.L."/>
            <person name="Kruys A."/>
            <person name="Hutchinson M.I."/>
            <person name="Powell A.J."/>
            <person name="Barry K."/>
            <person name="Miller A.N."/>
            <person name="Grigoriev I.V."/>
            <person name="Debuchy R."/>
            <person name="Gladieux P."/>
            <person name="Thoren M.H."/>
            <person name="Johannesson H."/>
        </authorList>
    </citation>
    <scope>NUCLEOTIDE SEQUENCE</scope>
    <source>
        <strain evidence="3">PSN243</strain>
    </source>
</reference>
<evidence type="ECO:0000313" key="3">
    <source>
        <dbReference type="EMBL" id="KAK4448994.1"/>
    </source>
</evidence>
<feature type="compositionally biased region" description="Polar residues" evidence="1">
    <location>
        <begin position="15"/>
        <end position="24"/>
    </location>
</feature>
<feature type="domain" description="DUF7730" evidence="2">
    <location>
        <begin position="39"/>
        <end position="312"/>
    </location>
</feature>
<gene>
    <name evidence="3" type="ORF">QBC34DRAFT_406501</name>
</gene>
<organism evidence="3 4">
    <name type="scientific">Podospora aff. communis PSN243</name>
    <dbReference type="NCBI Taxonomy" id="3040156"/>
    <lineage>
        <taxon>Eukaryota</taxon>
        <taxon>Fungi</taxon>
        <taxon>Dikarya</taxon>
        <taxon>Ascomycota</taxon>
        <taxon>Pezizomycotina</taxon>
        <taxon>Sordariomycetes</taxon>
        <taxon>Sordariomycetidae</taxon>
        <taxon>Sordariales</taxon>
        <taxon>Podosporaceae</taxon>
        <taxon>Podospora</taxon>
    </lineage>
</organism>
<feature type="region of interest" description="Disordered" evidence="1">
    <location>
        <begin position="1"/>
        <end position="38"/>
    </location>
</feature>
<sequence>MANLQNRFPSKKKLSQVTAESSIPSLPRSKPIHETPTTDQSCSFFFGRLPLEIRQKILGDAFGDCEIHIYFDSKAPRPQHEIEFLGHPGFPPMQEAHTVTAQELNAWRWYSCRRHDREMLAGDPEYKSQRRMDTSCLEGRGECSALPGHCPGGCMVGAMGFLLSCRQGYLEASEVLYTTNTILVSQPALSQLLIRQTLVPNAPIVIDPIQLPRVTSLEMAWGFKLWSRSDKPITVTHNRLRFQQTLQLLPKAFPNLRWLQVVFAKGALGDVRMEPMGMGYTNPDGAERVLLQPLLQAIRSLSKAKHISFALPSNMLFAVRVAARWNKRGRNGGIGGHLKDRQEIHKKFGLWDVEEWYPFGVDEDQQDRAGEGFWISFGPGYY</sequence>
<dbReference type="EMBL" id="MU865940">
    <property type="protein sequence ID" value="KAK4448994.1"/>
    <property type="molecule type" value="Genomic_DNA"/>
</dbReference>
<dbReference type="PANTHER" id="PTHR38790">
    <property type="entry name" value="2EXR DOMAIN-CONTAINING PROTEIN-RELATED"/>
    <property type="match status" value="1"/>
</dbReference>
<protein>
    <recommendedName>
        <fullName evidence="2">DUF7730 domain-containing protein</fullName>
    </recommendedName>
</protein>
<dbReference type="PANTHER" id="PTHR38790:SF9">
    <property type="entry name" value="F-BOX DOMAIN-CONTAINING PROTEIN"/>
    <property type="match status" value="1"/>
</dbReference>
<evidence type="ECO:0000256" key="1">
    <source>
        <dbReference type="SAM" id="MobiDB-lite"/>
    </source>
</evidence>
<evidence type="ECO:0000259" key="2">
    <source>
        <dbReference type="Pfam" id="PF24864"/>
    </source>
</evidence>